<evidence type="ECO:0000256" key="3">
    <source>
        <dbReference type="ARBA" id="ARBA00023163"/>
    </source>
</evidence>
<dbReference type="Gene3D" id="1.10.10.10">
    <property type="entry name" value="Winged helix-like DNA-binding domain superfamily/Winged helix DNA-binding domain"/>
    <property type="match status" value="1"/>
</dbReference>
<protein>
    <submittedName>
        <fullName evidence="5">MarR family transcriptional regulator</fullName>
    </submittedName>
</protein>
<evidence type="ECO:0000259" key="4">
    <source>
        <dbReference type="PROSITE" id="PS50995"/>
    </source>
</evidence>
<evidence type="ECO:0000256" key="1">
    <source>
        <dbReference type="ARBA" id="ARBA00023015"/>
    </source>
</evidence>
<dbReference type="PANTHER" id="PTHR42756">
    <property type="entry name" value="TRANSCRIPTIONAL REGULATOR, MARR"/>
    <property type="match status" value="1"/>
</dbReference>
<sequence>MNKDKFKNKRHIGKYISQLYRKSSVFINREVSKYGIRSGHLMFLMDLYLQDGKNQEEISERLKIDKATTARALKKLEEQDFITRVKDNNDKRSNKIYLTDTSKKFKEDVYSVLDDWNQQISKSLTEEEEETLVNLLEKVCRNINV</sequence>
<dbReference type="InterPro" id="IPR000835">
    <property type="entry name" value="HTH_MarR-typ"/>
</dbReference>
<dbReference type="InterPro" id="IPR023187">
    <property type="entry name" value="Tscrpt_reg_MarR-type_CS"/>
</dbReference>
<dbReference type="InterPro" id="IPR011991">
    <property type="entry name" value="ArsR-like_HTH"/>
</dbReference>
<keyword evidence="2" id="KW-0238">DNA-binding</keyword>
<dbReference type="PROSITE" id="PS01117">
    <property type="entry name" value="HTH_MARR_1"/>
    <property type="match status" value="1"/>
</dbReference>
<dbReference type="RefSeq" id="WP_147547605.1">
    <property type="nucleotide sequence ID" value="NZ_BAAACP010000012.1"/>
</dbReference>
<feature type="domain" description="HTH marR-type" evidence="4">
    <location>
        <begin position="9"/>
        <end position="141"/>
    </location>
</feature>
<dbReference type="InterPro" id="IPR036390">
    <property type="entry name" value="WH_DNA-bd_sf"/>
</dbReference>
<evidence type="ECO:0000313" key="6">
    <source>
        <dbReference type="Proteomes" id="UP001400965"/>
    </source>
</evidence>
<organism evidence="5 6">
    <name type="scientific">Paraclostridium tenue</name>
    <dbReference type="NCBI Taxonomy" id="1737"/>
    <lineage>
        <taxon>Bacteria</taxon>
        <taxon>Bacillati</taxon>
        <taxon>Bacillota</taxon>
        <taxon>Clostridia</taxon>
        <taxon>Peptostreptococcales</taxon>
        <taxon>Peptostreptococcaceae</taxon>
        <taxon>Paraclostridium</taxon>
    </lineage>
</organism>
<keyword evidence="6" id="KW-1185">Reference proteome</keyword>
<dbReference type="Proteomes" id="UP001400965">
    <property type="component" value="Unassembled WGS sequence"/>
</dbReference>
<keyword evidence="3" id="KW-0804">Transcription</keyword>
<dbReference type="CDD" id="cd00090">
    <property type="entry name" value="HTH_ARSR"/>
    <property type="match status" value="1"/>
</dbReference>
<name>A0ABN1M6R4_9FIRM</name>
<gene>
    <name evidence="5" type="ORF">GCM10008917_20640</name>
</gene>
<dbReference type="SMART" id="SM00347">
    <property type="entry name" value="HTH_MARR"/>
    <property type="match status" value="1"/>
</dbReference>
<dbReference type="SUPFAM" id="SSF46785">
    <property type="entry name" value="Winged helix' DNA-binding domain"/>
    <property type="match status" value="1"/>
</dbReference>
<accession>A0ABN1M6R4</accession>
<evidence type="ECO:0000313" key="5">
    <source>
        <dbReference type="EMBL" id="GAA0864995.1"/>
    </source>
</evidence>
<dbReference type="EMBL" id="BAAACP010000012">
    <property type="protein sequence ID" value="GAA0864995.1"/>
    <property type="molecule type" value="Genomic_DNA"/>
</dbReference>
<dbReference type="PROSITE" id="PS50995">
    <property type="entry name" value="HTH_MARR_2"/>
    <property type="match status" value="1"/>
</dbReference>
<comment type="caution">
    <text evidence="5">The sequence shown here is derived from an EMBL/GenBank/DDBJ whole genome shotgun (WGS) entry which is preliminary data.</text>
</comment>
<dbReference type="PRINTS" id="PR00598">
    <property type="entry name" value="HTHMARR"/>
</dbReference>
<keyword evidence="1" id="KW-0805">Transcription regulation</keyword>
<dbReference type="Pfam" id="PF01047">
    <property type="entry name" value="MarR"/>
    <property type="match status" value="1"/>
</dbReference>
<proteinExistence type="predicted"/>
<dbReference type="InterPro" id="IPR036388">
    <property type="entry name" value="WH-like_DNA-bd_sf"/>
</dbReference>
<reference evidence="5 6" key="1">
    <citation type="journal article" date="2019" name="Int. J. Syst. Evol. Microbiol.">
        <title>The Global Catalogue of Microorganisms (GCM) 10K type strain sequencing project: providing services to taxonomists for standard genome sequencing and annotation.</title>
        <authorList>
            <consortium name="The Broad Institute Genomics Platform"/>
            <consortium name="The Broad Institute Genome Sequencing Center for Infectious Disease"/>
            <person name="Wu L."/>
            <person name="Ma J."/>
        </authorList>
    </citation>
    <scope>NUCLEOTIDE SEQUENCE [LARGE SCALE GENOMIC DNA]</scope>
    <source>
        <strain evidence="5 6">JCM 6486</strain>
    </source>
</reference>
<dbReference type="PANTHER" id="PTHR42756:SF2">
    <property type="entry name" value="MARR FAMILY REGULATORY PROTEIN"/>
    <property type="match status" value="1"/>
</dbReference>
<evidence type="ECO:0000256" key="2">
    <source>
        <dbReference type="ARBA" id="ARBA00023125"/>
    </source>
</evidence>